<feature type="signal peptide" evidence="11">
    <location>
        <begin position="1"/>
        <end position="20"/>
    </location>
</feature>
<evidence type="ECO:0000256" key="5">
    <source>
        <dbReference type="ARBA" id="ARBA00022729"/>
    </source>
</evidence>
<dbReference type="GO" id="GO:0007160">
    <property type="term" value="P:cell-matrix adhesion"/>
    <property type="evidence" value="ECO:0007669"/>
    <property type="project" value="TreeGrafter"/>
</dbReference>
<dbReference type="Pfam" id="PF23106">
    <property type="entry name" value="EGF_Teneurin"/>
    <property type="match status" value="1"/>
</dbReference>
<keyword evidence="7" id="KW-1133">Transmembrane helix</keyword>
<evidence type="ECO:0000256" key="3">
    <source>
        <dbReference type="ARBA" id="ARBA00022536"/>
    </source>
</evidence>
<evidence type="ECO:0000256" key="6">
    <source>
        <dbReference type="ARBA" id="ARBA00022737"/>
    </source>
</evidence>
<organism evidence="13 14">
    <name type="scientific">Odynerus spinipes</name>
    <dbReference type="NCBI Taxonomy" id="1348599"/>
    <lineage>
        <taxon>Eukaryota</taxon>
        <taxon>Metazoa</taxon>
        <taxon>Ecdysozoa</taxon>
        <taxon>Arthropoda</taxon>
        <taxon>Hexapoda</taxon>
        <taxon>Insecta</taxon>
        <taxon>Pterygota</taxon>
        <taxon>Neoptera</taxon>
        <taxon>Endopterygota</taxon>
        <taxon>Hymenoptera</taxon>
        <taxon>Apocrita</taxon>
        <taxon>Aculeata</taxon>
        <taxon>Vespoidea</taxon>
        <taxon>Vespidae</taxon>
        <taxon>Eumeninae</taxon>
        <taxon>Odynerus</taxon>
    </lineage>
</organism>
<evidence type="ECO:0000256" key="10">
    <source>
        <dbReference type="ARBA" id="ARBA00023180"/>
    </source>
</evidence>
<keyword evidence="2" id="KW-1003">Cell membrane</keyword>
<evidence type="ECO:0000313" key="14">
    <source>
        <dbReference type="Proteomes" id="UP001258017"/>
    </source>
</evidence>
<protein>
    <recommendedName>
        <fullName evidence="12">Integrin beta epidermal growth factor-like domain-containing protein</fullName>
    </recommendedName>
</protein>
<evidence type="ECO:0000256" key="7">
    <source>
        <dbReference type="ARBA" id="ARBA00022989"/>
    </source>
</evidence>
<dbReference type="Proteomes" id="UP001258017">
    <property type="component" value="Unassembled WGS sequence"/>
</dbReference>
<comment type="caution">
    <text evidence="13">The sequence shown here is derived from an EMBL/GenBank/DDBJ whole genome shotgun (WGS) entry which is preliminary data.</text>
</comment>
<comment type="subcellular location">
    <subcellularLocation>
        <location evidence="1">Cell membrane</location>
        <topology evidence="1">Single-pass type I membrane protein</topology>
    </subcellularLocation>
</comment>
<keyword evidence="5 11" id="KW-0732">Signal</keyword>
<accession>A0AAD9VJC7</accession>
<dbReference type="PANTHER" id="PTHR10082">
    <property type="entry name" value="INTEGRIN BETA SUBUNIT"/>
    <property type="match status" value="1"/>
</dbReference>
<proteinExistence type="predicted"/>
<evidence type="ECO:0000256" key="4">
    <source>
        <dbReference type="ARBA" id="ARBA00022692"/>
    </source>
</evidence>
<dbReference type="GO" id="GO:0009986">
    <property type="term" value="C:cell surface"/>
    <property type="evidence" value="ECO:0007669"/>
    <property type="project" value="TreeGrafter"/>
</dbReference>
<dbReference type="GO" id="GO:0033627">
    <property type="term" value="P:cell adhesion mediated by integrin"/>
    <property type="evidence" value="ECO:0007669"/>
    <property type="project" value="TreeGrafter"/>
</dbReference>
<dbReference type="Pfam" id="PF23105">
    <property type="entry name" value="EGF_integrin"/>
    <property type="match status" value="2"/>
</dbReference>
<dbReference type="GO" id="GO:0005925">
    <property type="term" value="C:focal adhesion"/>
    <property type="evidence" value="ECO:0007669"/>
    <property type="project" value="TreeGrafter"/>
</dbReference>
<evidence type="ECO:0000256" key="9">
    <source>
        <dbReference type="ARBA" id="ARBA00023157"/>
    </source>
</evidence>
<feature type="domain" description="Integrin beta epidermal growth factor-like" evidence="12">
    <location>
        <begin position="124"/>
        <end position="161"/>
    </location>
</feature>
<evidence type="ECO:0000259" key="12">
    <source>
        <dbReference type="Pfam" id="PF23105"/>
    </source>
</evidence>
<dbReference type="FunFam" id="2.10.25.10:FF:000995">
    <property type="entry name" value="Integrin beta"/>
    <property type="match status" value="1"/>
</dbReference>
<keyword evidence="14" id="KW-1185">Reference proteome</keyword>
<evidence type="ECO:0000313" key="13">
    <source>
        <dbReference type="EMBL" id="KAK2576871.1"/>
    </source>
</evidence>
<dbReference type="SUPFAM" id="SSF57196">
    <property type="entry name" value="EGF/Laminin"/>
    <property type="match status" value="1"/>
</dbReference>
<keyword evidence="10" id="KW-0325">Glycoprotein</keyword>
<dbReference type="PANTHER" id="PTHR10082:SF60">
    <property type="entry name" value="INTEGRIN BETA-PS"/>
    <property type="match status" value="1"/>
</dbReference>
<sequence length="174" mass="19535">MLRKITTTTIFLLIFVYCRAQEDLCAERQPQKLSNAIDDCRPHNTTAKVCNDRGECICGFCVCFYRPDPAERIYGKYCECDNYSCDRAAGKLCSGHGVCDCGACRCFDGWTGTACECNATTLTCIDPQNREKKCNDHGDCLCGECHCHADEHGKYVGKYCESYTKYENSTEVNN</sequence>
<keyword evidence="8" id="KW-0472">Membrane</keyword>
<evidence type="ECO:0000256" key="8">
    <source>
        <dbReference type="ARBA" id="ARBA00023136"/>
    </source>
</evidence>
<evidence type="ECO:0000256" key="2">
    <source>
        <dbReference type="ARBA" id="ARBA00022475"/>
    </source>
</evidence>
<name>A0AAD9VJC7_9HYME</name>
<dbReference type="GO" id="GO:0008305">
    <property type="term" value="C:integrin complex"/>
    <property type="evidence" value="ECO:0007669"/>
    <property type="project" value="TreeGrafter"/>
</dbReference>
<reference evidence="13" key="1">
    <citation type="submission" date="2021-08" db="EMBL/GenBank/DDBJ databases">
        <authorList>
            <person name="Misof B."/>
            <person name="Oliver O."/>
            <person name="Podsiadlowski L."/>
            <person name="Donath A."/>
            <person name="Peters R."/>
            <person name="Mayer C."/>
            <person name="Rust J."/>
            <person name="Gunkel S."/>
            <person name="Lesny P."/>
            <person name="Martin S."/>
            <person name="Oeyen J.P."/>
            <person name="Petersen M."/>
            <person name="Panagiotis P."/>
            <person name="Wilbrandt J."/>
            <person name="Tanja T."/>
        </authorList>
    </citation>
    <scope>NUCLEOTIDE SEQUENCE</scope>
    <source>
        <strain evidence="13">GBR_01_08_01A</strain>
        <tissue evidence="13">Thorax + abdomen</tissue>
    </source>
</reference>
<feature type="chain" id="PRO_5041942362" description="Integrin beta epidermal growth factor-like domain-containing protein" evidence="11">
    <location>
        <begin position="21"/>
        <end position="174"/>
    </location>
</feature>
<dbReference type="InterPro" id="IPR057243">
    <property type="entry name" value="Integrin_I-EGF_CS"/>
</dbReference>
<dbReference type="GO" id="GO:0005178">
    <property type="term" value="F:integrin binding"/>
    <property type="evidence" value="ECO:0007669"/>
    <property type="project" value="TreeGrafter"/>
</dbReference>
<keyword evidence="6" id="KW-0677">Repeat</keyword>
<dbReference type="GO" id="GO:0098609">
    <property type="term" value="P:cell-cell adhesion"/>
    <property type="evidence" value="ECO:0007669"/>
    <property type="project" value="TreeGrafter"/>
</dbReference>
<keyword evidence="3" id="KW-0245">EGF-like domain</keyword>
<dbReference type="InterPro" id="IPR057073">
    <property type="entry name" value="EGF_integrin_2"/>
</dbReference>
<dbReference type="Gene3D" id="2.10.25.10">
    <property type="entry name" value="Laminin"/>
    <property type="match status" value="3"/>
</dbReference>
<dbReference type="FunFam" id="2.10.25.10:FF:000076">
    <property type="entry name" value="Integrin beta"/>
    <property type="match status" value="1"/>
</dbReference>
<dbReference type="AlphaFoldDB" id="A0AAD9VJC7"/>
<dbReference type="GO" id="GO:0016477">
    <property type="term" value="P:cell migration"/>
    <property type="evidence" value="ECO:0007669"/>
    <property type="project" value="TreeGrafter"/>
</dbReference>
<keyword evidence="9" id="KW-1015">Disulfide bond</keyword>
<dbReference type="PROSITE" id="PS52047">
    <property type="entry name" value="I_EGF_2"/>
    <property type="match status" value="1"/>
</dbReference>
<keyword evidence="4" id="KW-0812">Transmembrane</keyword>
<dbReference type="GO" id="GO:0007229">
    <property type="term" value="P:integrin-mediated signaling pathway"/>
    <property type="evidence" value="ECO:0007669"/>
    <property type="project" value="TreeGrafter"/>
</dbReference>
<evidence type="ECO:0000256" key="11">
    <source>
        <dbReference type="SAM" id="SignalP"/>
    </source>
</evidence>
<evidence type="ECO:0000256" key="1">
    <source>
        <dbReference type="ARBA" id="ARBA00004251"/>
    </source>
</evidence>
<gene>
    <name evidence="13" type="ORF">KPH14_005498</name>
</gene>
<feature type="domain" description="Integrin beta epidermal growth factor-like" evidence="12">
    <location>
        <begin position="38"/>
        <end position="79"/>
    </location>
</feature>
<reference evidence="13" key="2">
    <citation type="journal article" date="2023" name="Commun. Biol.">
        <title>Intrasexual cuticular hydrocarbon dimorphism in a wasp sheds light on hydrocarbon biosynthesis genes in Hymenoptera.</title>
        <authorList>
            <person name="Moris V.C."/>
            <person name="Podsiadlowski L."/>
            <person name="Martin S."/>
            <person name="Oeyen J.P."/>
            <person name="Donath A."/>
            <person name="Petersen M."/>
            <person name="Wilbrandt J."/>
            <person name="Misof B."/>
            <person name="Liedtke D."/>
            <person name="Thamm M."/>
            <person name="Scheiner R."/>
            <person name="Schmitt T."/>
            <person name="Niehuis O."/>
        </authorList>
    </citation>
    <scope>NUCLEOTIDE SEQUENCE</scope>
    <source>
        <strain evidence="13">GBR_01_08_01A</strain>
    </source>
</reference>
<dbReference type="InterPro" id="IPR015812">
    <property type="entry name" value="Integrin_bsu"/>
</dbReference>
<dbReference type="PROSITE" id="PS00243">
    <property type="entry name" value="I_EGF_1"/>
    <property type="match status" value="1"/>
</dbReference>
<dbReference type="EMBL" id="JAIFRP010004405">
    <property type="protein sequence ID" value="KAK2576871.1"/>
    <property type="molecule type" value="Genomic_DNA"/>
</dbReference>